<dbReference type="InterPro" id="IPR027640">
    <property type="entry name" value="Kinesin-like_fam"/>
</dbReference>
<dbReference type="GO" id="GO:0005875">
    <property type="term" value="C:microtubule associated complex"/>
    <property type="evidence" value="ECO:0007669"/>
    <property type="project" value="TreeGrafter"/>
</dbReference>
<feature type="coiled-coil region" evidence="13">
    <location>
        <begin position="479"/>
        <end position="506"/>
    </location>
</feature>
<feature type="region of interest" description="Disordered" evidence="14">
    <location>
        <begin position="842"/>
        <end position="862"/>
    </location>
</feature>
<organism evidence="16 17">
    <name type="scientific">Ditylenchus destructor</name>
    <dbReference type="NCBI Taxonomy" id="166010"/>
    <lineage>
        <taxon>Eukaryota</taxon>
        <taxon>Metazoa</taxon>
        <taxon>Ecdysozoa</taxon>
        <taxon>Nematoda</taxon>
        <taxon>Chromadorea</taxon>
        <taxon>Rhabditida</taxon>
        <taxon>Tylenchina</taxon>
        <taxon>Tylenchomorpha</taxon>
        <taxon>Sphaerularioidea</taxon>
        <taxon>Anguinidae</taxon>
        <taxon>Anguininae</taxon>
        <taxon>Ditylenchus</taxon>
    </lineage>
</organism>
<keyword evidence="10" id="KW-0206">Cytoskeleton</keyword>
<keyword evidence="3" id="KW-0853">WD repeat</keyword>
<dbReference type="Gene3D" id="3.40.850.10">
    <property type="entry name" value="Kinesin motor domain"/>
    <property type="match status" value="1"/>
</dbReference>
<dbReference type="InterPro" id="IPR036961">
    <property type="entry name" value="Kinesin_motor_dom_sf"/>
</dbReference>
<dbReference type="PRINTS" id="PR00380">
    <property type="entry name" value="KINESINHEAVY"/>
</dbReference>
<dbReference type="GO" id="GO:0007018">
    <property type="term" value="P:microtubule-based movement"/>
    <property type="evidence" value="ECO:0007669"/>
    <property type="project" value="InterPro"/>
</dbReference>
<keyword evidence="8 13" id="KW-0175">Coiled coil</keyword>
<dbReference type="SUPFAM" id="SSF52540">
    <property type="entry name" value="P-loop containing nucleoside triphosphate hydrolases"/>
    <property type="match status" value="1"/>
</dbReference>
<evidence type="ECO:0000256" key="11">
    <source>
        <dbReference type="PROSITE-ProRule" id="PRU00283"/>
    </source>
</evidence>
<keyword evidence="7 11" id="KW-0067">ATP-binding</keyword>
<dbReference type="GO" id="GO:0051231">
    <property type="term" value="P:spindle elongation"/>
    <property type="evidence" value="ECO:0007669"/>
    <property type="project" value="TreeGrafter"/>
</dbReference>
<keyword evidence="17" id="KW-1185">Reference proteome</keyword>
<protein>
    <recommendedName>
        <fullName evidence="12">Kinesin-like protein</fullName>
    </recommendedName>
</protein>
<dbReference type="Pfam" id="PF00225">
    <property type="entry name" value="Kinesin"/>
    <property type="match status" value="1"/>
</dbReference>
<evidence type="ECO:0000256" key="7">
    <source>
        <dbReference type="ARBA" id="ARBA00022840"/>
    </source>
</evidence>
<keyword evidence="5" id="KW-0677">Repeat</keyword>
<evidence type="ECO:0000256" key="5">
    <source>
        <dbReference type="ARBA" id="ARBA00022737"/>
    </source>
</evidence>
<evidence type="ECO:0000256" key="4">
    <source>
        <dbReference type="ARBA" id="ARBA00022701"/>
    </source>
</evidence>
<dbReference type="InterPro" id="IPR027417">
    <property type="entry name" value="P-loop_NTPase"/>
</dbReference>
<dbReference type="AlphaFoldDB" id="A0AAD4NDR7"/>
<dbReference type="GO" id="GO:0005874">
    <property type="term" value="C:microtubule"/>
    <property type="evidence" value="ECO:0007669"/>
    <property type="project" value="UniProtKB-KW"/>
</dbReference>
<evidence type="ECO:0000256" key="9">
    <source>
        <dbReference type="ARBA" id="ARBA00023175"/>
    </source>
</evidence>
<evidence type="ECO:0000256" key="10">
    <source>
        <dbReference type="ARBA" id="ARBA00023212"/>
    </source>
</evidence>
<dbReference type="InterPro" id="IPR019821">
    <property type="entry name" value="Kinesin_motor_CS"/>
</dbReference>
<dbReference type="Proteomes" id="UP001201812">
    <property type="component" value="Unassembled WGS sequence"/>
</dbReference>
<feature type="compositionally biased region" description="Basic and acidic residues" evidence="14">
    <location>
        <begin position="787"/>
        <end position="797"/>
    </location>
</feature>
<comment type="caution">
    <text evidence="16">The sequence shown here is derived from an EMBL/GenBank/DDBJ whole genome shotgun (WGS) entry which is preliminary data.</text>
</comment>
<dbReference type="GO" id="GO:0005524">
    <property type="term" value="F:ATP binding"/>
    <property type="evidence" value="ECO:0007669"/>
    <property type="project" value="UniProtKB-UniRule"/>
</dbReference>
<dbReference type="PANTHER" id="PTHR47969">
    <property type="entry name" value="CHROMOSOME-ASSOCIATED KINESIN KIF4A-RELATED"/>
    <property type="match status" value="1"/>
</dbReference>
<comment type="subcellular location">
    <subcellularLocation>
        <location evidence="1">Cytoplasm</location>
        <location evidence="1">Cytoskeleton</location>
    </subcellularLocation>
</comment>
<accession>A0AAD4NDR7</accession>
<evidence type="ECO:0000259" key="15">
    <source>
        <dbReference type="PROSITE" id="PS50067"/>
    </source>
</evidence>
<dbReference type="GO" id="GO:0007052">
    <property type="term" value="P:mitotic spindle organization"/>
    <property type="evidence" value="ECO:0007669"/>
    <property type="project" value="TreeGrafter"/>
</dbReference>
<dbReference type="PROSITE" id="PS50067">
    <property type="entry name" value="KINESIN_MOTOR_2"/>
    <property type="match status" value="1"/>
</dbReference>
<evidence type="ECO:0000256" key="1">
    <source>
        <dbReference type="ARBA" id="ARBA00004245"/>
    </source>
</evidence>
<feature type="domain" description="Kinesin motor" evidence="15">
    <location>
        <begin position="6"/>
        <end position="360"/>
    </location>
</feature>
<dbReference type="PANTHER" id="PTHR47969:SF28">
    <property type="entry name" value="KINESIN-LIKE PROTEIN KIF21B"/>
    <property type="match status" value="1"/>
</dbReference>
<feature type="compositionally biased region" description="Basic and acidic residues" evidence="14">
    <location>
        <begin position="850"/>
        <end position="862"/>
    </location>
</feature>
<proteinExistence type="inferred from homology"/>
<feature type="region of interest" description="Disordered" evidence="14">
    <location>
        <begin position="787"/>
        <end position="816"/>
    </location>
</feature>
<feature type="binding site" evidence="11">
    <location>
        <begin position="85"/>
        <end position="92"/>
    </location>
    <ligand>
        <name>ATP</name>
        <dbReference type="ChEBI" id="CHEBI:30616"/>
    </ligand>
</feature>
<evidence type="ECO:0000313" key="17">
    <source>
        <dbReference type="Proteomes" id="UP001201812"/>
    </source>
</evidence>
<evidence type="ECO:0000256" key="12">
    <source>
        <dbReference type="RuleBase" id="RU000394"/>
    </source>
</evidence>
<keyword evidence="6 11" id="KW-0547">Nucleotide-binding</keyword>
<reference evidence="16" key="1">
    <citation type="submission" date="2022-01" db="EMBL/GenBank/DDBJ databases">
        <title>Genome Sequence Resource for Two Populations of Ditylenchus destructor, the Migratory Endoparasitic Phytonematode.</title>
        <authorList>
            <person name="Zhang H."/>
            <person name="Lin R."/>
            <person name="Xie B."/>
        </authorList>
    </citation>
    <scope>NUCLEOTIDE SEQUENCE</scope>
    <source>
        <strain evidence="16">BazhouSP</strain>
    </source>
</reference>
<evidence type="ECO:0000256" key="2">
    <source>
        <dbReference type="ARBA" id="ARBA00022490"/>
    </source>
</evidence>
<dbReference type="SMART" id="SM00129">
    <property type="entry name" value="KISc"/>
    <property type="match status" value="1"/>
</dbReference>
<dbReference type="Pfam" id="PF25764">
    <property type="entry name" value="KIF21A_4th"/>
    <property type="match status" value="1"/>
</dbReference>
<dbReference type="EMBL" id="JAKKPZ010000005">
    <property type="protein sequence ID" value="KAI1720900.1"/>
    <property type="molecule type" value="Genomic_DNA"/>
</dbReference>
<evidence type="ECO:0000256" key="13">
    <source>
        <dbReference type="SAM" id="Coils"/>
    </source>
</evidence>
<comment type="similarity">
    <text evidence="11 12">Belongs to the TRAFAC class myosin-kinesin ATPase superfamily. Kinesin family.</text>
</comment>
<dbReference type="PROSITE" id="PS00411">
    <property type="entry name" value="KINESIN_MOTOR_1"/>
    <property type="match status" value="1"/>
</dbReference>
<gene>
    <name evidence="16" type="ORF">DdX_05150</name>
</gene>
<dbReference type="GO" id="GO:0003777">
    <property type="term" value="F:microtubule motor activity"/>
    <property type="evidence" value="ECO:0007669"/>
    <property type="project" value="InterPro"/>
</dbReference>
<keyword evidence="2" id="KW-0963">Cytoplasm</keyword>
<dbReference type="FunFam" id="3.40.850.10:FF:000011">
    <property type="entry name" value="Kinesin family member 21A"/>
    <property type="match status" value="1"/>
</dbReference>
<sequence>MATENSVRVAVRIRPQSAKEKAEKACVCTSVVPGVPQVVIGNDRAFTYDHVFDIDTAQETIYEQCVNNLVSGTFSGYNATVLAYGQTGSGKTYTMGTSFESTYVMDHTIGIIPRAASHLFCEMKQRERDAQGKGQMKPTFDVLAQFIELYNEEIIDLLAEERKPNSIKIHEDTINGEIYLKGVTQVQVYTAQEIMDVLKNGSLKRTTAETNMNQASSRSHAIFSLLIKQKKMASIENVESMEDDGAEEIKEVEVLSAKFHFVDLAGSERLKRTGATGDRQKEGISINCGLLALGNVISALGQAKGKAAHVPYRDSKLTRLLQDSLGGNSCTLMIACASPSDIDFVETLNTLNYANRAKNIKNRIVANQGKSSSLTSELRARIVALEEELKEYKQGKRLVGEHGKETFNDQYLENVSLNNENQRLRTQVKALSSTIEVMKAHAIQLQQKFATAKLSEMDDCDGGASAIEMNPLRSCIEEMETMRTQLIEARATIDELRKQSNRYKAMAASGNYASPSRSLGLSTPLIKAAKRDIRKQKKLLAQMTEPRTGNNIVGDADNNTASTTIVTCNTQNSDMSTSDEESENYQTCKEYIRTCNDFVIMQEEICIREQLIEELEHKERHLAQMRKDYEHKLQELTERITAIEAERDKVIADIAAKPDGRTKQAEEKIQRIREDYENKLNTLRSESKKVKGVEREYARLQVQHNKCQEEIRKYQTEIADMKRTKVEVMKKLKEESKRARMAERENMKKVASLEKIARQHENQIRQLKNYAANKDDIIKRKNEECKKLREKQKEAKKGLKRRSRSHTNATANNHHARALSIPVKHRGETFFDRTFLMSPLSSPDENQFIDDGKNESRKQEMDDKMHRLIKERSDLRSDLLKLYAQAGTSPEEEMAINEQRDSTKVKLDYIQSEIRNLQSEMTDLNY</sequence>
<evidence type="ECO:0000256" key="14">
    <source>
        <dbReference type="SAM" id="MobiDB-lite"/>
    </source>
</evidence>
<feature type="coiled-coil region" evidence="13">
    <location>
        <begin position="375"/>
        <end position="434"/>
    </location>
</feature>
<dbReference type="InterPro" id="IPR001752">
    <property type="entry name" value="Kinesin_motor_dom"/>
</dbReference>
<dbReference type="GO" id="GO:0008017">
    <property type="term" value="F:microtubule binding"/>
    <property type="evidence" value="ECO:0007669"/>
    <property type="project" value="InterPro"/>
</dbReference>
<evidence type="ECO:0000256" key="3">
    <source>
        <dbReference type="ARBA" id="ARBA00022574"/>
    </source>
</evidence>
<keyword evidence="9 11" id="KW-0505">Motor protein</keyword>
<evidence type="ECO:0000313" key="16">
    <source>
        <dbReference type="EMBL" id="KAI1720900.1"/>
    </source>
</evidence>
<evidence type="ECO:0000256" key="8">
    <source>
        <dbReference type="ARBA" id="ARBA00023054"/>
    </source>
</evidence>
<keyword evidence="4 12" id="KW-0493">Microtubule</keyword>
<dbReference type="CDD" id="cd01372">
    <property type="entry name" value="KISc_KIF4"/>
    <property type="match status" value="1"/>
</dbReference>
<name>A0AAD4NDR7_9BILA</name>
<evidence type="ECO:0000256" key="6">
    <source>
        <dbReference type="ARBA" id="ARBA00022741"/>
    </source>
</evidence>